<reference evidence="1 2" key="1">
    <citation type="submission" date="2019-01" db="EMBL/GenBank/DDBJ databases">
        <title>Flavobacterium sp. nov.,isolated from freshwater.</title>
        <authorList>
            <person name="Zhang R."/>
            <person name="Du Z.-J."/>
        </authorList>
    </citation>
    <scope>NUCLEOTIDE SEQUENCE [LARGE SCALE GENOMIC DNA]</scope>
    <source>
        <strain evidence="1 2">1E403</strain>
    </source>
</reference>
<name>A0A444HAY1_9FLAO</name>
<dbReference type="GO" id="GO:0019748">
    <property type="term" value="P:secondary metabolic process"/>
    <property type="evidence" value="ECO:0007669"/>
    <property type="project" value="InterPro"/>
</dbReference>
<organism evidence="1 2">
    <name type="scientific">Flavobacterium cerinum</name>
    <dbReference type="NCBI Taxonomy" id="2502784"/>
    <lineage>
        <taxon>Bacteria</taxon>
        <taxon>Pseudomonadati</taxon>
        <taxon>Bacteroidota</taxon>
        <taxon>Flavobacteriia</taxon>
        <taxon>Flavobacteriales</taxon>
        <taxon>Flavobacteriaceae</taxon>
        <taxon>Flavobacterium</taxon>
    </lineage>
</organism>
<evidence type="ECO:0000313" key="2">
    <source>
        <dbReference type="Proteomes" id="UP000287527"/>
    </source>
</evidence>
<dbReference type="OrthoDB" id="179394at2"/>
<comment type="caution">
    <text evidence="1">The sequence shown here is derived from an EMBL/GenBank/DDBJ whole genome shotgun (WGS) entry which is preliminary data.</text>
</comment>
<dbReference type="Gene3D" id="3.90.1200.10">
    <property type="match status" value="1"/>
</dbReference>
<accession>A0A444HAY1</accession>
<dbReference type="AlphaFoldDB" id="A0A444HAY1"/>
<dbReference type="Pfam" id="PF04655">
    <property type="entry name" value="APH_6_hur"/>
    <property type="match status" value="1"/>
</dbReference>
<dbReference type="Proteomes" id="UP000287527">
    <property type="component" value="Unassembled WGS sequence"/>
</dbReference>
<proteinExistence type="predicted"/>
<dbReference type="EMBL" id="SBII01000005">
    <property type="protein sequence ID" value="RWX00491.1"/>
    <property type="molecule type" value="Genomic_DNA"/>
</dbReference>
<dbReference type="InterPro" id="IPR006748">
    <property type="entry name" value="NH2Glyco/OHUrea_AB-resist_kin"/>
</dbReference>
<evidence type="ECO:0000313" key="1">
    <source>
        <dbReference type="EMBL" id="RWX00491.1"/>
    </source>
</evidence>
<dbReference type="GO" id="GO:0016773">
    <property type="term" value="F:phosphotransferase activity, alcohol group as acceptor"/>
    <property type="evidence" value="ECO:0007669"/>
    <property type="project" value="InterPro"/>
</dbReference>
<keyword evidence="2" id="KW-1185">Reference proteome</keyword>
<sequence length="281" mass="31972">MNESDKNIATEYLKKYTKLWKLSPDGDSFFTYCSLLQPVIYKDTPAMIKIPMEAEERKSSLLMVWWDGNGAAKVLEYDDNALLLERISGDHISLVDMVKQNRDNEATCIICSVAKKLYTIKKEHPLGITTLETWFKDLWPAAVKYRGIIQECAVIARDILDNQNDTAVLHGDLHHQNVLYSNTSGWVVIDPKCLIGERAFDYANIFCNPDKETALAPGRFMERLQIVSKEADLDTKHLLRWIIAWCGLSAAWILNEPQEGETPDIDLGVAEIALRILNEKQ</sequence>
<dbReference type="InterPro" id="IPR011009">
    <property type="entry name" value="Kinase-like_dom_sf"/>
</dbReference>
<protein>
    <submittedName>
        <fullName evidence="1">Uncharacterized protein</fullName>
    </submittedName>
</protein>
<gene>
    <name evidence="1" type="ORF">EPI11_09455</name>
</gene>
<dbReference type="SUPFAM" id="SSF56112">
    <property type="entry name" value="Protein kinase-like (PK-like)"/>
    <property type="match status" value="1"/>
</dbReference>
<dbReference type="RefSeq" id="WP_128389720.1">
    <property type="nucleotide sequence ID" value="NZ_SBII01000005.1"/>
</dbReference>